<comment type="caution">
    <text evidence="1">The sequence shown here is derived from an EMBL/GenBank/DDBJ whole genome shotgun (WGS) entry which is preliminary data.</text>
</comment>
<organism evidence="1 2">
    <name type="scientific">Bauhinia variegata</name>
    <name type="common">Purple orchid tree</name>
    <name type="synonym">Phanera variegata</name>
    <dbReference type="NCBI Taxonomy" id="167791"/>
    <lineage>
        <taxon>Eukaryota</taxon>
        <taxon>Viridiplantae</taxon>
        <taxon>Streptophyta</taxon>
        <taxon>Embryophyta</taxon>
        <taxon>Tracheophyta</taxon>
        <taxon>Spermatophyta</taxon>
        <taxon>Magnoliopsida</taxon>
        <taxon>eudicotyledons</taxon>
        <taxon>Gunneridae</taxon>
        <taxon>Pentapetalae</taxon>
        <taxon>rosids</taxon>
        <taxon>fabids</taxon>
        <taxon>Fabales</taxon>
        <taxon>Fabaceae</taxon>
        <taxon>Cercidoideae</taxon>
        <taxon>Cercideae</taxon>
        <taxon>Bauhiniinae</taxon>
        <taxon>Bauhinia</taxon>
    </lineage>
</organism>
<evidence type="ECO:0000313" key="1">
    <source>
        <dbReference type="EMBL" id="KAI4356189.1"/>
    </source>
</evidence>
<gene>
    <name evidence="1" type="ORF">L6164_000231</name>
</gene>
<name>A0ACB9Q533_BAUVA</name>
<evidence type="ECO:0000313" key="2">
    <source>
        <dbReference type="Proteomes" id="UP000828941"/>
    </source>
</evidence>
<protein>
    <submittedName>
        <fullName evidence="1">Uncharacterized protein</fullName>
    </submittedName>
</protein>
<dbReference type="Proteomes" id="UP000828941">
    <property type="component" value="Chromosome 1"/>
</dbReference>
<dbReference type="EMBL" id="CM039426">
    <property type="protein sequence ID" value="KAI4356189.1"/>
    <property type="molecule type" value="Genomic_DNA"/>
</dbReference>
<keyword evidence="2" id="KW-1185">Reference proteome</keyword>
<sequence>MRSSDMDSSIKDEPSQFSSRTEELEDCFECKKDRDKPSDVRTPLLTVAALVLAATYQAALSPPSGLGNDNEPPTGGRQDNEPLTTPLQNTERSYLASSPVS</sequence>
<proteinExistence type="predicted"/>
<accession>A0ACB9Q533</accession>
<reference evidence="1 2" key="1">
    <citation type="journal article" date="2022" name="DNA Res.">
        <title>Chromosomal-level genome assembly of the orchid tree Bauhinia variegata (Leguminosae; Cercidoideae) supports the allotetraploid origin hypothesis of Bauhinia.</title>
        <authorList>
            <person name="Zhong Y."/>
            <person name="Chen Y."/>
            <person name="Zheng D."/>
            <person name="Pang J."/>
            <person name="Liu Y."/>
            <person name="Luo S."/>
            <person name="Meng S."/>
            <person name="Qian L."/>
            <person name="Wei D."/>
            <person name="Dai S."/>
            <person name="Zhou R."/>
        </authorList>
    </citation>
    <scope>NUCLEOTIDE SEQUENCE [LARGE SCALE GENOMIC DNA]</scope>
    <source>
        <strain evidence="1">BV-YZ2020</strain>
    </source>
</reference>